<organism evidence="1">
    <name type="scientific">Telmatobacter sp. DSM 110680</name>
    <dbReference type="NCBI Taxonomy" id="3036704"/>
    <lineage>
        <taxon>Bacteria</taxon>
        <taxon>Pseudomonadati</taxon>
        <taxon>Acidobacteriota</taxon>
        <taxon>Terriglobia</taxon>
        <taxon>Terriglobales</taxon>
        <taxon>Acidobacteriaceae</taxon>
        <taxon>Telmatobacter</taxon>
    </lineage>
</organism>
<reference evidence="1" key="1">
    <citation type="submission" date="2023-03" db="EMBL/GenBank/DDBJ databases">
        <title>Edaphobacter sp.</title>
        <authorList>
            <person name="Huber K.J."/>
            <person name="Papendorf J."/>
            <person name="Pilke C."/>
            <person name="Bunk B."/>
            <person name="Sproeer C."/>
            <person name="Pester M."/>
        </authorList>
    </citation>
    <scope>NUCLEOTIDE SEQUENCE</scope>
    <source>
        <strain evidence="1">DSM 110680</strain>
    </source>
</reference>
<protein>
    <submittedName>
        <fullName evidence="1">Uncharacterized protein</fullName>
    </submittedName>
</protein>
<evidence type="ECO:0000313" key="1">
    <source>
        <dbReference type="EMBL" id="XBH18804.1"/>
    </source>
</evidence>
<name>A0AAU7DNA4_9BACT</name>
<dbReference type="RefSeq" id="WP_348264022.1">
    <property type="nucleotide sequence ID" value="NZ_CP121196.1"/>
</dbReference>
<proteinExistence type="predicted"/>
<accession>A0AAU7DNA4</accession>
<dbReference type="EMBL" id="CP121196">
    <property type="protein sequence ID" value="XBH18804.1"/>
    <property type="molecule type" value="Genomic_DNA"/>
</dbReference>
<dbReference type="AlphaFoldDB" id="A0AAU7DNA4"/>
<sequence>MKFLLAIVVLIVFALSFVADYKWRQWMAKRRADQDPGPSRNSGDLR</sequence>
<gene>
    <name evidence="1" type="ORF">P8935_05690</name>
</gene>